<gene>
    <name evidence="3" type="ORF">scyTo_0025611</name>
</gene>
<accession>A0A401QHQ2</accession>
<feature type="non-terminal residue" evidence="3">
    <location>
        <position position="1"/>
    </location>
</feature>
<feature type="region of interest" description="Disordered" evidence="2">
    <location>
        <begin position="52"/>
        <end position="93"/>
    </location>
</feature>
<feature type="compositionally biased region" description="Basic and acidic residues" evidence="2">
    <location>
        <begin position="52"/>
        <end position="69"/>
    </location>
</feature>
<name>A0A401QHQ2_SCYTO</name>
<evidence type="ECO:0000256" key="2">
    <source>
        <dbReference type="SAM" id="MobiDB-lite"/>
    </source>
</evidence>
<proteinExistence type="predicted"/>
<feature type="compositionally biased region" description="Polar residues" evidence="2">
    <location>
        <begin position="76"/>
        <end position="91"/>
    </location>
</feature>
<sequence>EVDRIKVFKAKPKAVSVTLWALWGKCLLEEKHGGDVDGFLSNIEWKCRARTIENKEEQSGEQDKQGFEKHGRKSNMPRSTNPERQTRNNWHSVAYHDLTKENKELLELKLHHQLEMKELERARAVLREEKRELETLQLASQFL</sequence>
<dbReference type="EMBL" id="BFAA01111121">
    <property type="protein sequence ID" value="GCB84941.1"/>
    <property type="molecule type" value="Genomic_DNA"/>
</dbReference>
<reference evidence="3 4" key="1">
    <citation type="journal article" date="2018" name="Nat. Ecol. Evol.">
        <title>Shark genomes provide insights into elasmobranch evolution and the origin of vertebrates.</title>
        <authorList>
            <person name="Hara Y"/>
            <person name="Yamaguchi K"/>
            <person name="Onimaru K"/>
            <person name="Kadota M"/>
            <person name="Koyanagi M"/>
            <person name="Keeley SD"/>
            <person name="Tatsumi K"/>
            <person name="Tanaka K"/>
            <person name="Motone F"/>
            <person name="Kageyama Y"/>
            <person name="Nozu R"/>
            <person name="Adachi N"/>
            <person name="Nishimura O"/>
            <person name="Nakagawa R"/>
            <person name="Tanegashima C"/>
            <person name="Kiyatake I"/>
            <person name="Matsumoto R"/>
            <person name="Murakumo K"/>
            <person name="Nishida K"/>
            <person name="Terakita A"/>
            <person name="Kuratani S"/>
            <person name="Sato K"/>
            <person name="Hyodo S Kuraku.S."/>
        </authorList>
    </citation>
    <scope>NUCLEOTIDE SEQUENCE [LARGE SCALE GENOMIC DNA]</scope>
</reference>
<keyword evidence="1" id="KW-0175">Coiled coil</keyword>
<feature type="coiled-coil region" evidence="1">
    <location>
        <begin position="102"/>
        <end position="139"/>
    </location>
</feature>
<dbReference type="Proteomes" id="UP000288216">
    <property type="component" value="Unassembled WGS sequence"/>
</dbReference>
<protein>
    <submittedName>
        <fullName evidence="3">Uncharacterized protein</fullName>
    </submittedName>
</protein>
<evidence type="ECO:0000256" key="1">
    <source>
        <dbReference type="SAM" id="Coils"/>
    </source>
</evidence>
<evidence type="ECO:0000313" key="3">
    <source>
        <dbReference type="EMBL" id="GCB84941.1"/>
    </source>
</evidence>
<evidence type="ECO:0000313" key="4">
    <source>
        <dbReference type="Proteomes" id="UP000288216"/>
    </source>
</evidence>
<organism evidence="3 4">
    <name type="scientific">Scyliorhinus torazame</name>
    <name type="common">Cloudy catshark</name>
    <name type="synonym">Catulus torazame</name>
    <dbReference type="NCBI Taxonomy" id="75743"/>
    <lineage>
        <taxon>Eukaryota</taxon>
        <taxon>Metazoa</taxon>
        <taxon>Chordata</taxon>
        <taxon>Craniata</taxon>
        <taxon>Vertebrata</taxon>
        <taxon>Chondrichthyes</taxon>
        <taxon>Elasmobranchii</taxon>
        <taxon>Galeomorphii</taxon>
        <taxon>Galeoidea</taxon>
        <taxon>Carcharhiniformes</taxon>
        <taxon>Scyliorhinidae</taxon>
        <taxon>Scyliorhinus</taxon>
    </lineage>
</organism>
<comment type="caution">
    <text evidence="3">The sequence shown here is derived from an EMBL/GenBank/DDBJ whole genome shotgun (WGS) entry which is preliminary data.</text>
</comment>
<keyword evidence="4" id="KW-1185">Reference proteome</keyword>
<dbReference type="AlphaFoldDB" id="A0A401QHQ2"/>